<sequence>MSATSYAQRVAHSRWRRRRGELIAAGQWMPFVAAGPVRDHVNKIRAAGMPVRALEQHFEMSAHHLDHLLWGSEGSGPGEKVRTETARMLLAYWPTLDHFPDSARIDPTGTRRRIEALQVRGFNLIAVAGKCGMPARYFQKAMCADKVTARMARAVRDVYGAWWDADPLEHGVLDWVAGRTRRAAERQGWYGPLAWDDDTIDDPTAVPQTDAVQPLAAEGEDVAARWLMGESVILGRSARREVLQHLFEWTSDTTEEIAARLEMTPEAAERAWHRQQAKAAAEGRRVWRRVYTPRIKQNDMEEAA</sequence>
<protein>
    <submittedName>
        <fullName evidence="1">Uncharacterized protein</fullName>
    </submittedName>
</protein>
<keyword evidence="2" id="KW-1185">Reference proteome</keyword>
<dbReference type="Proteomes" id="UP001500707">
    <property type="component" value="Unassembled WGS sequence"/>
</dbReference>
<accession>A0ABP6YYE6</accession>
<gene>
    <name evidence="1" type="ORF">GCM10022295_85820</name>
</gene>
<organism evidence="1 2">
    <name type="scientific">Streptomyces osmaniensis</name>
    <dbReference type="NCBI Taxonomy" id="593134"/>
    <lineage>
        <taxon>Bacteria</taxon>
        <taxon>Bacillati</taxon>
        <taxon>Actinomycetota</taxon>
        <taxon>Actinomycetes</taxon>
        <taxon>Kitasatosporales</taxon>
        <taxon>Streptomycetaceae</taxon>
        <taxon>Streptomyces</taxon>
    </lineage>
</organism>
<proteinExistence type="predicted"/>
<dbReference type="RefSeq" id="WP_346186341.1">
    <property type="nucleotide sequence ID" value="NZ_BAABCE010000027.1"/>
</dbReference>
<name>A0ABP6YYE6_9ACTN</name>
<evidence type="ECO:0000313" key="1">
    <source>
        <dbReference type="EMBL" id="GAA3590999.1"/>
    </source>
</evidence>
<dbReference type="EMBL" id="BAABCE010000027">
    <property type="protein sequence ID" value="GAA3590999.1"/>
    <property type="molecule type" value="Genomic_DNA"/>
</dbReference>
<comment type="caution">
    <text evidence="1">The sequence shown here is derived from an EMBL/GenBank/DDBJ whole genome shotgun (WGS) entry which is preliminary data.</text>
</comment>
<reference evidence="2" key="1">
    <citation type="journal article" date="2019" name="Int. J. Syst. Evol. Microbiol.">
        <title>The Global Catalogue of Microorganisms (GCM) 10K type strain sequencing project: providing services to taxonomists for standard genome sequencing and annotation.</title>
        <authorList>
            <consortium name="The Broad Institute Genomics Platform"/>
            <consortium name="The Broad Institute Genome Sequencing Center for Infectious Disease"/>
            <person name="Wu L."/>
            <person name="Ma J."/>
        </authorList>
    </citation>
    <scope>NUCLEOTIDE SEQUENCE [LARGE SCALE GENOMIC DNA]</scope>
    <source>
        <strain evidence="2">JCM 17656</strain>
    </source>
</reference>
<evidence type="ECO:0000313" key="2">
    <source>
        <dbReference type="Proteomes" id="UP001500707"/>
    </source>
</evidence>